<keyword evidence="5 7" id="KW-0472">Membrane</keyword>
<evidence type="ECO:0000256" key="6">
    <source>
        <dbReference type="ARBA" id="ARBA00038076"/>
    </source>
</evidence>
<keyword evidence="2" id="KW-1003">Cell membrane</keyword>
<feature type="transmembrane region" description="Helical" evidence="7">
    <location>
        <begin position="592"/>
        <end position="614"/>
    </location>
</feature>
<keyword evidence="10" id="KW-1185">Reference proteome</keyword>
<keyword evidence="3 7" id="KW-0812">Transmembrane</keyword>
<reference evidence="9 10" key="1">
    <citation type="journal article" date="2019" name="Int. J. Syst. Evol. Microbiol.">
        <title>The Global Catalogue of Microorganisms (GCM) 10K type strain sequencing project: providing services to taxonomists for standard genome sequencing and annotation.</title>
        <authorList>
            <consortium name="The Broad Institute Genomics Platform"/>
            <consortium name="The Broad Institute Genome Sequencing Center for Infectious Disease"/>
            <person name="Wu L."/>
            <person name="Ma J."/>
        </authorList>
    </citation>
    <scope>NUCLEOTIDE SEQUENCE [LARGE SCALE GENOMIC DNA]</scope>
    <source>
        <strain evidence="9 10">JCM 15933</strain>
    </source>
</reference>
<feature type="domain" description="ABC3 transporter permease C-terminal" evidence="8">
    <location>
        <begin position="593"/>
        <end position="699"/>
    </location>
</feature>
<name>A0ABN2BJ96_9ACTN</name>
<accession>A0ABN2BJ96</accession>
<protein>
    <recommendedName>
        <fullName evidence="8">ABC3 transporter permease C-terminal domain-containing protein</fullName>
    </recommendedName>
</protein>
<evidence type="ECO:0000256" key="3">
    <source>
        <dbReference type="ARBA" id="ARBA00022692"/>
    </source>
</evidence>
<sequence>MALLLGVLTATTGFTVLTGATDTARLEVTGEVDSSAKTAYEILVRPKGTRTALENERALIRPNSLSGIYGGLTFDDVNKVAAVPGVDVAAPIAMAGYANAGITVDVDITDLIDKNLDRQVIRLDRTFLADRGLSTVTARPLYVYVTRHEISWPVLENRGTTVRFTGGEVLPVDQLCDGFAVLEDGAPLCAWLTRATMSDLMTDRDYTDMQVLQLTRDGRFEQRPPSPASDRAVARLTWHVPLLVAGVDPIAEERLVGLRQALTGGRYLDSTDRTRSDSINRILPVIATDRAYPDNSAIVTMTRTALDRPPPGSSAQDALAMLDGLHGQQLATRNFTAEQAFAETLAKRGYRPDLIQFMQVGGVRYRTAPDGTLVAETIDADPDAWRTPEVRGLAVPWQIDDTAFREIGQVNWNNPSSVFHSTEVVGTFDPRKLATFDPLSRVSLETYQAPEAVGADQRTRDLLGDQALRPDGNPAGYLSSPPMLLTTLEALAETLRETDAPNKDAPISAVRVRVTGVQGFTSTSRERVRIVAEQIAAATGLDVDIAYGSSPTPQTVTLAAGKYQRPELRVTEPWTHKGVAAAIVSAVDRKSVVLFALVLVVCALFLTNAVAAGVRDRRAELSTLTALGWPARQVFTAVLGEVAAIGLVAGAGTVLLAAPLGLLLDIRLTWSQVLLAVPIALALALLAGAVPAANAARMRPACGLRPAVALLRRTGSPRGPLMLGLANLLRVPGRTLLGASALAIGTTAATLLGAVTFAFHGAIVGTLLGDAVSLQVRTVDTIAVVATVLLGAFAVADVLYLNIRDRAAELATLRALGWTAAALARLIAAEGFGIGVLGGAFGASLGLVGAAWLVGDITTGLVVTAVAAIVAGALSATAAALVPALLVQRIPTARLLAEE</sequence>
<evidence type="ECO:0000256" key="7">
    <source>
        <dbReference type="SAM" id="Phobius"/>
    </source>
</evidence>
<dbReference type="InterPro" id="IPR003838">
    <property type="entry name" value="ABC3_permease_C"/>
</dbReference>
<comment type="caution">
    <text evidence="9">The sequence shown here is derived from an EMBL/GenBank/DDBJ whole genome shotgun (WGS) entry which is preliminary data.</text>
</comment>
<feature type="transmembrane region" description="Helical" evidence="7">
    <location>
        <begin position="861"/>
        <end position="887"/>
    </location>
</feature>
<feature type="transmembrane region" description="Helical" evidence="7">
    <location>
        <begin position="736"/>
        <end position="762"/>
    </location>
</feature>
<dbReference type="Proteomes" id="UP001501470">
    <property type="component" value="Unassembled WGS sequence"/>
</dbReference>
<dbReference type="Pfam" id="PF02687">
    <property type="entry name" value="FtsX"/>
    <property type="match status" value="1"/>
</dbReference>
<evidence type="ECO:0000259" key="8">
    <source>
        <dbReference type="Pfam" id="PF02687"/>
    </source>
</evidence>
<feature type="transmembrane region" description="Helical" evidence="7">
    <location>
        <begin position="822"/>
        <end position="855"/>
    </location>
</feature>
<feature type="transmembrane region" description="Helical" evidence="7">
    <location>
        <begin position="634"/>
        <end position="658"/>
    </location>
</feature>
<proteinExistence type="inferred from homology"/>
<comment type="similarity">
    <text evidence="6">Belongs to the ABC-4 integral membrane protein family.</text>
</comment>
<feature type="transmembrane region" description="Helical" evidence="7">
    <location>
        <begin position="670"/>
        <end position="690"/>
    </location>
</feature>
<evidence type="ECO:0000256" key="2">
    <source>
        <dbReference type="ARBA" id="ARBA00022475"/>
    </source>
</evidence>
<organism evidence="9 10">
    <name type="scientific">Dactylosporangium maewongense</name>
    <dbReference type="NCBI Taxonomy" id="634393"/>
    <lineage>
        <taxon>Bacteria</taxon>
        <taxon>Bacillati</taxon>
        <taxon>Actinomycetota</taxon>
        <taxon>Actinomycetes</taxon>
        <taxon>Micromonosporales</taxon>
        <taxon>Micromonosporaceae</taxon>
        <taxon>Dactylosporangium</taxon>
    </lineage>
</organism>
<dbReference type="EMBL" id="BAAAQD010000016">
    <property type="protein sequence ID" value="GAA1542093.1"/>
    <property type="molecule type" value="Genomic_DNA"/>
</dbReference>
<evidence type="ECO:0000313" key="10">
    <source>
        <dbReference type="Proteomes" id="UP001501470"/>
    </source>
</evidence>
<keyword evidence="4 7" id="KW-1133">Transmembrane helix</keyword>
<gene>
    <name evidence="9" type="ORF">GCM10009827_071980</name>
</gene>
<feature type="transmembrane region" description="Helical" evidence="7">
    <location>
        <begin position="782"/>
        <end position="801"/>
    </location>
</feature>
<dbReference type="PANTHER" id="PTHR30572">
    <property type="entry name" value="MEMBRANE COMPONENT OF TRANSPORTER-RELATED"/>
    <property type="match status" value="1"/>
</dbReference>
<evidence type="ECO:0000313" key="9">
    <source>
        <dbReference type="EMBL" id="GAA1542093.1"/>
    </source>
</evidence>
<dbReference type="PANTHER" id="PTHR30572:SF4">
    <property type="entry name" value="ABC TRANSPORTER PERMEASE YTRF"/>
    <property type="match status" value="1"/>
</dbReference>
<dbReference type="RefSeq" id="WP_344507132.1">
    <property type="nucleotide sequence ID" value="NZ_BAAAQD010000016.1"/>
</dbReference>
<evidence type="ECO:0000256" key="5">
    <source>
        <dbReference type="ARBA" id="ARBA00023136"/>
    </source>
</evidence>
<evidence type="ECO:0000256" key="4">
    <source>
        <dbReference type="ARBA" id="ARBA00022989"/>
    </source>
</evidence>
<dbReference type="InterPro" id="IPR050250">
    <property type="entry name" value="Macrolide_Exporter_MacB"/>
</dbReference>
<evidence type="ECO:0000256" key="1">
    <source>
        <dbReference type="ARBA" id="ARBA00004651"/>
    </source>
</evidence>
<comment type="subcellular location">
    <subcellularLocation>
        <location evidence="1">Cell membrane</location>
        <topology evidence="1">Multi-pass membrane protein</topology>
    </subcellularLocation>
</comment>